<dbReference type="InterPro" id="IPR043926">
    <property type="entry name" value="ABCG_dom"/>
</dbReference>
<dbReference type="SMART" id="SM00382">
    <property type="entry name" value="AAA"/>
    <property type="match status" value="1"/>
</dbReference>
<comment type="similarity">
    <text evidence="2">Belongs to the ABC transporter superfamily. ABCG family. Eye pigment precursor importer (TC 3.A.1.204) subfamily.</text>
</comment>
<dbReference type="RefSeq" id="XP_016663299.1">
    <property type="nucleotide sequence ID" value="XM_016807810.1"/>
</dbReference>
<dbReference type="KEGG" id="api:100163828"/>
<evidence type="ECO:0000313" key="11">
    <source>
        <dbReference type="EnsemblMetazoa" id="XP_001949263.2"/>
    </source>
</evidence>
<comment type="subcellular location">
    <subcellularLocation>
        <location evidence="1">Membrane</location>
        <topology evidence="1">Multi-pass membrane protein</topology>
    </subcellularLocation>
</comment>
<dbReference type="InterPro" id="IPR003439">
    <property type="entry name" value="ABC_transporter-like_ATP-bd"/>
</dbReference>
<keyword evidence="12" id="KW-1185">Reference proteome</keyword>
<dbReference type="InterPro" id="IPR003593">
    <property type="entry name" value="AAA+_ATPase"/>
</dbReference>
<keyword evidence="5" id="KW-0547">Nucleotide-binding</keyword>
<dbReference type="PROSITE" id="PS50893">
    <property type="entry name" value="ABC_TRANSPORTER_2"/>
    <property type="match status" value="1"/>
</dbReference>
<evidence type="ECO:0000256" key="2">
    <source>
        <dbReference type="ARBA" id="ARBA00005814"/>
    </source>
</evidence>
<dbReference type="EnsemblMetazoa" id="XM_016807810.2">
    <property type="protein sequence ID" value="XP_016663299.1"/>
    <property type="gene ID" value="LOC100163828"/>
</dbReference>
<evidence type="ECO:0000313" key="12">
    <source>
        <dbReference type="Proteomes" id="UP000007819"/>
    </source>
</evidence>
<name>A0A8R2A214_ACYPI</name>
<feature type="domain" description="ABC transporter" evidence="10">
    <location>
        <begin position="20"/>
        <end position="267"/>
    </location>
</feature>
<dbReference type="FunFam" id="3.40.50.300:FF:001077">
    <property type="entry name" value="Uncharacterized protein, isoform A"/>
    <property type="match status" value="1"/>
</dbReference>
<dbReference type="EnsemblMetazoa" id="XM_029487692.1">
    <property type="protein sequence ID" value="XP_029343552.1"/>
    <property type="gene ID" value="LOC100163828"/>
</dbReference>
<reference evidence="11" key="2">
    <citation type="submission" date="2022-06" db="UniProtKB">
        <authorList>
            <consortium name="EnsemblMetazoa"/>
        </authorList>
    </citation>
    <scope>IDENTIFICATION</scope>
</reference>
<feature type="transmembrane region" description="Helical" evidence="9">
    <location>
        <begin position="379"/>
        <end position="400"/>
    </location>
</feature>
<dbReference type="GO" id="GO:0140359">
    <property type="term" value="F:ABC-type transporter activity"/>
    <property type="evidence" value="ECO:0007669"/>
    <property type="project" value="InterPro"/>
</dbReference>
<dbReference type="Pfam" id="PF19055">
    <property type="entry name" value="ABC2_membrane_7"/>
    <property type="match status" value="1"/>
</dbReference>
<dbReference type="RefSeq" id="XP_001949263.2">
    <property type="nucleotide sequence ID" value="XM_001949228.4"/>
</dbReference>
<keyword evidence="4 9" id="KW-0812">Transmembrane</keyword>
<accession>A0A8R2A214</accession>
<dbReference type="InterPro" id="IPR050352">
    <property type="entry name" value="ABCG_transporters"/>
</dbReference>
<dbReference type="InterPro" id="IPR027417">
    <property type="entry name" value="P-loop_NTPase"/>
</dbReference>
<dbReference type="GO" id="GO:0016887">
    <property type="term" value="F:ATP hydrolysis activity"/>
    <property type="evidence" value="ECO:0007669"/>
    <property type="project" value="InterPro"/>
</dbReference>
<keyword evidence="7 9" id="KW-1133">Transmembrane helix</keyword>
<dbReference type="GeneID" id="100163828"/>
<evidence type="ECO:0000256" key="3">
    <source>
        <dbReference type="ARBA" id="ARBA00022448"/>
    </source>
</evidence>
<organism evidence="11 12">
    <name type="scientific">Acyrthosiphon pisum</name>
    <name type="common">Pea aphid</name>
    <dbReference type="NCBI Taxonomy" id="7029"/>
    <lineage>
        <taxon>Eukaryota</taxon>
        <taxon>Metazoa</taxon>
        <taxon>Ecdysozoa</taxon>
        <taxon>Arthropoda</taxon>
        <taxon>Hexapoda</taxon>
        <taxon>Insecta</taxon>
        <taxon>Pterygota</taxon>
        <taxon>Neoptera</taxon>
        <taxon>Paraneoptera</taxon>
        <taxon>Hemiptera</taxon>
        <taxon>Sternorrhyncha</taxon>
        <taxon>Aphidomorpha</taxon>
        <taxon>Aphidoidea</taxon>
        <taxon>Aphididae</taxon>
        <taxon>Macrosiphini</taxon>
        <taxon>Acyrthosiphon</taxon>
    </lineage>
</organism>
<evidence type="ECO:0000256" key="1">
    <source>
        <dbReference type="ARBA" id="ARBA00004141"/>
    </source>
</evidence>
<feature type="transmembrane region" description="Helical" evidence="9">
    <location>
        <begin position="350"/>
        <end position="367"/>
    </location>
</feature>
<reference evidence="12" key="1">
    <citation type="submission" date="2010-06" db="EMBL/GenBank/DDBJ databases">
        <authorList>
            <person name="Jiang H."/>
            <person name="Abraham K."/>
            <person name="Ali S."/>
            <person name="Alsbrooks S.L."/>
            <person name="Anim B.N."/>
            <person name="Anosike U.S."/>
            <person name="Attaway T."/>
            <person name="Bandaranaike D.P."/>
            <person name="Battles P.K."/>
            <person name="Bell S.N."/>
            <person name="Bell A.V."/>
            <person name="Beltran B."/>
            <person name="Bickham C."/>
            <person name="Bustamante Y."/>
            <person name="Caleb T."/>
            <person name="Canada A."/>
            <person name="Cardenas V."/>
            <person name="Carter K."/>
            <person name="Chacko J."/>
            <person name="Chandrabose M.N."/>
            <person name="Chavez D."/>
            <person name="Chavez A."/>
            <person name="Chen L."/>
            <person name="Chu H.-S."/>
            <person name="Claassen K.J."/>
            <person name="Cockrell R."/>
            <person name="Collins M."/>
            <person name="Cooper J.A."/>
            <person name="Cree A."/>
            <person name="Curry S.M."/>
            <person name="Da Y."/>
            <person name="Dao M.D."/>
            <person name="Das B."/>
            <person name="Davila M.-L."/>
            <person name="Davy-Carroll L."/>
            <person name="Denson S."/>
            <person name="Dinh H."/>
            <person name="Ebong V.E."/>
            <person name="Edwards J.R."/>
            <person name="Egan A."/>
            <person name="El-Daye J."/>
            <person name="Escobedo L."/>
            <person name="Fernandez S."/>
            <person name="Fernando P.R."/>
            <person name="Flagg N."/>
            <person name="Forbes L.D."/>
            <person name="Fowler R.G."/>
            <person name="Fu Q."/>
            <person name="Gabisi R.A."/>
            <person name="Ganer J."/>
            <person name="Garbino Pronczuk A."/>
            <person name="Garcia R.M."/>
            <person name="Garner T."/>
            <person name="Garrett T.E."/>
            <person name="Gonzalez D.A."/>
            <person name="Hamid H."/>
            <person name="Hawkins E.S."/>
            <person name="Hirani K."/>
            <person name="Hogues M.E."/>
            <person name="Hollins B."/>
            <person name="Hsiao C.-H."/>
            <person name="Jabil R."/>
            <person name="James M.L."/>
            <person name="Jhangiani S.N."/>
            <person name="Johnson B."/>
            <person name="Johnson Q."/>
            <person name="Joshi V."/>
            <person name="Kalu J.B."/>
            <person name="Kam C."/>
            <person name="Kashfia A."/>
            <person name="Keebler J."/>
            <person name="Kisamo H."/>
            <person name="Kovar C.L."/>
            <person name="Lago L.A."/>
            <person name="Lai C.-Y."/>
            <person name="Laidlaw J."/>
            <person name="Lara F."/>
            <person name="Le T.-K."/>
            <person name="Lee S.L."/>
            <person name="Legall F.H."/>
            <person name="Lemon S.J."/>
            <person name="Lewis L.R."/>
            <person name="Li B."/>
            <person name="Liu Y."/>
            <person name="Liu Y.-S."/>
            <person name="Lopez J."/>
            <person name="Lozado R.J."/>
            <person name="Lu J."/>
            <person name="Madu R.C."/>
            <person name="Maheshwari M."/>
            <person name="Maheshwari R."/>
            <person name="Malloy K."/>
            <person name="Martinez E."/>
            <person name="Mathew T."/>
            <person name="Mercado I.C."/>
            <person name="Mercado C."/>
            <person name="Meyer B."/>
            <person name="Montgomery K."/>
            <person name="Morgan M.B."/>
            <person name="Munidasa M."/>
            <person name="Nazareth L.V."/>
            <person name="Nelson J."/>
            <person name="Ng B.M."/>
            <person name="Nguyen N.B."/>
            <person name="Nguyen P.Q."/>
            <person name="Nguyen T."/>
            <person name="Obregon M."/>
            <person name="Okwuonu G.O."/>
            <person name="Onwere C.G."/>
            <person name="Orozco G."/>
            <person name="Parra A."/>
            <person name="Patel S."/>
            <person name="Patil S."/>
            <person name="Perez A."/>
            <person name="Perez Y."/>
            <person name="Pham C."/>
            <person name="Primus E.L."/>
            <person name="Pu L.-L."/>
            <person name="Puazo M."/>
            <person name="Qin X."/>
            <person name="Quiroz J.B."/>
            <person name="Reese J."/>
            <person name="Richards S."/>
            <person name="Rives C.M."/>
            <person name="Robberts R."/>
            <person name="Ruiz S.J."/>
            <person name="Ruiz M.J."/>
            <person name="Santibanez J."/>
            <person name="Schneider B.W."/>
            <person name="Sisson I."/>
            <person name="Smith M."/>
            <person name="Sodergren E."/>
            <person name="Song X.-Z."/>
            <person name="Song B.B."/>
            <person name="Summersgill H."/>
            <person name="Thelus R."/>
            <person name="Thornton R.D."/>
            <person name="Trejos Z.Y."/>
            <person name="Usmani K."/>
            <person name="Vattathil S."/>
            <person name="Villasana D."/>
            <person name="Walker D.L."/>
            <person name="Wang S."/>
            <person name="Wang K."/>
            <person name="White C.S."/>
            <person name="Williams A.C."/>
            <person name="Williamson J."/>
            <person name="Wilson K."/>
            <person name="Woghiren I.O."/>
            <person name="Woodworth J.R."/>
            <person name="Worley K.C."/>
            <person name="Wright R.A."/>
            <person name="Wu W."/>
            <person name="Young L."/>
            <person name="Zhang L."/>
            <person name="Zhang J."/>
            <person name="Zhu Y."/>
            <person name="Muzny D.M."/>
            <person name="Weinstock G."/>
            <person name="Gibbs R.A."/>
        </authorList>
    </citation>
    <scope>NUCLEOTIDE SEQUENCE [LARGE SCALE GENOMIC DNA]</scope>
    <source>
        <strain evidence="12">LSR1</strain>
    </source>
</reference>
<protein>
    <recommendedName>
        <fullName evidence="10">ABC transporter domain-containing protein</fullName>
    </recommendedName>
</protein>
<evidence type="ECO:0000256" key="8">
    <source>
        <dbReference type="ARBA" id="ARBA00023136"/>
    </source>
</evidence>
<sequence length="599" mass="67669">MYKVAIAKSTVDAEMEGIDVEFTDVTLTVNVWDPLVTKTLRPEKKTVLNNVSGLFRRNEVGAILGCSGSGKSTLMNILSGYMSSGYQGSVTLNGARRDLLSFRNVSSYIMQEDSLQLYLTVQESMEIAMKLKHSISKLDVQKRISIDGLLHNLLLHDKRDSLVYNLSGGECRRLTIALELVRSPKVMFFDEPTTGLDIVSANNVVKIMRKLADSGKTIICTIHQASASHLTNFDTVYALTPSGQCMYNGKSSLIIDYFSDLGFQCPEYHNPADYVIELSLGEYGIPIDTMIELARETNKNDRHIINQSANSVPVIYSREYSSKCFPELCILMHRTLLTTFRDHFLVKVRLFVHFLLGSMFGIVYIGLGKSAMHVRDNAVLLFFCVMFMTYVAAFTMSIKFPLELSVMRKEYFNRWYSLSSYYISVTLVDLPVQIFCTFLFCSLIYLLSGQPLILFRISMFLLIFIVTGLMSQAIGMLVSTLCKGFVINTVIVALILMFWTTYAGGMIRISDTPKIYRWLYDVSFMKHSVQGVLHSVYGYDRSVLPCPVMFCPFGSPKVMLKTIDMGENLYWINVSFITSIYVVLKVCAFIALKYKLSST</sequence>
<dbReference type="InterPro" id="IPR017871">
    <property type="entry name" value="ABC_transporter-like_CS"/>
</dbReference>
<dbReference type="InterPro" id="IPR013525">
    <property type="entry name" value="ABC2_TM"/>
</dbReference>
<dbReference type="SUPFAM" id="SSF52540">
    <property type="entry name" value="P-loop containing nucleoside triphosphate hydrolases"/>
    <property type="match status" value="1"/>
</dbReference>
<feature type="transmembrane region" description="Helical" evidence="9">
    <location>
        <begin position="459"/>
        <end position="479"/>
    </location>
</feature>
<evidence type="ECO:0000256" key="6">
    <source>
        <dbReference type="ARBA" id="ARBA00022840"/>
    </source>
</evidence>
<dbReference type="Pfam" id="PF01061">
    <property type="entry name" value="ABC2_membrane"/>
    <property type="match status" value="1"/>
</dbReference>
<dbReference type="Proteomes" id="UP000007819">
    <property type="component" value="Chromosome A1"/>
</dbReference>
<dbReference type="Gene3D" id="3.40.50.300">
    <property type="entry name" value="P-loop containing nucleotide triphosphate hydrolases"/>
    <property type="match status" value="1"/>
</dbReference>
<evidence type="ECO:0000256" key="4">
    <source>
        <dbReference type="ARBA" id="ARBA00022692"/>
    </source>
</evidence>
<dbReference type="Pfam" id="PF00005">
    <property type="entry name" value="ABC_tran"/>
    <property type="match status" value="1"/>
</dbReference>
<dbReference type="EnsemblMetazoa" id="XM_001949228.5">
    <property type="protein sequence ID" value="XP_001949263.2"/>
    <property type="gene ID" value="LOC100163828"/>
</dbReference>
<dbReference type="GO" id="GO:0005524">
    <property type="term" value="F:ATP binding"/>
    <property type="evidence" value="ECO:0007669"/>
    <property type="project" value="UniProtKB-KW"/>
</dbReference>
<keyword evidence="3" id="KW-0813">Transport</keyword>
<evidence type="ECO:0000256" key="9">
    <source>
        <dbReference type="SAM" id="Phobius"/>
    </source>
</evidence>
<evidence type="ECO:0000256" key="7">
    <source>
        <dbReference type="ARBA" id="ARBA00022989"/>
    </source>
</evidence>
<feature type="transmembrane region" description="Helical" evidence="9">
    <location>
        <begin position="485"/>
        <end position="507"/>
    </location>
</feature>
<dbReference type="GO" id="GO:0005886">
    <property type="term" value="C:plasma membrane"/>
    <property type="evidence" value="ECO:0007669"/>
    <property type="project" value="TreeGrafter"/>
</dbReference>
<evidence type="ECO:0000259" key="10">
    <source>
        <dbReference type="PROSITE" id="PS50893"/>
    </source>
</evidence>
<dbReference type="PROSITE" id="PS00211">
    <property type="entry name" value="ABC_TRANSPORTER_1"/>
    <property type="match status" value="1"/>
</dbReference>
<keyword evidence="6" id="KW-0067">ATP-binding</keyword>
<evidence type="ECO:0000256" key="5">
    <source>
        <dbReference type="ARBA" id="ARBA00022741"/>
    </source>
</evidence>
<dbReference type="AlphaFoldDB" id="A0A8R2A214"/>
<keyword evidence="8 9" id="KW-0472">Membrane</keyword>
<proteinExistence type="inferred from homology"/>
<feature type="transmembrane region" description="Helical" evidence="9">
    <location>
        <begin position="569"/>
        <end position="592"/>
    </location>
</feature>
<dbReference type="PANTHER" id="PTHR48041">
    <property type="entry name" value="ABC TRANSPORTER G FAMILY MEMBER 28"/>
    <property type="match status" value="1"/>
</dbReference>
<dbReference type="OrthoDB" id="66620at2759"/>
<feature type="transmembrane region" description="Helical" evidence="9">
    <location>
        <begin position="420"/>
        <end position="447"/>
    </location>
</feature>
<dbReference type="PANTHER" id="PTHR48041:SF78">
    <property type="entry name" value="ABC TRANSPORTER EXPRESSED IN TRACHEA, ISOFORM A"/>
    <property type="match status" value="1"/>
</dbReference>